<organism evidence="1 2">
    <name type="scientific">Paraglomus brasilianum</name>
    <dbReference type="NCBI Taxonomy" id="144538"/>
    <lineage>
        <taxon>Eukaryota</taxon>
        <taxon>Fungi</taxon>
        <taxon>Fungi incertae sedis</taxon>
        <taxon>Mucoromycota</taxon>
        <taxon>Glomeromycotina</taxon>
        <taxon>Glomeromycetes</taxon>
        <taxon>Paraglomerales</taxon>
        <taxon>Paraglomeraceae</taxon>
        <taxon>Paraglomus</taxon>
    </lineage>
</organism>
<feature type="non-terminal residue" evidence="1">
    <location>
        <position position="198"/>
    </location>
</feature>
<gene>
    <name evidence="1" type="ORF">PBRASI_LOCUS11480</name>
</gene>
<dbReference type="AlphaFoldDB" id="A0A9N9EHV6"/>
<protein>
    <submittedName>
        <fullName evidence="1">10854_t:CDS:1</fullName>
    </submittedName>
</protein>
<evidence type="ECO:0000313" key="1">
    <source>
        <dbReference type="EMBL" id="CAG8674612.1"/>
    </source>
</evidence>
<dbReference type="OrthoDB" id="2387658at2759"/>
<feature type="non-terminal residue" evidence="1">
    <location>
        <position position="1"/>
    </location>
</feature>
<dbReference type="Proteomes" id="UP000789739">
    <property type="component" value="Unassembled WGS sequence"/>
</dbReference>
<accession>A0A9N9EHV6</accession>
<comment type="caution">
    <text evidence="1">The sequence shown here is derived from an EMBL/GenBank/DDBJ whole genome shotgun (WGS) entry which is preliminary data.</text>
</comment>
<reference evidence="1" key="1">
    <citation type="submission" date="2021-06" db="EMBL/GenBank/DDBJ databases">
        <authorList>
            <person name="Kallberg Y."/>
            <person name="Tangrot J."/>
            <person name="Rosling A."/>
        </authorList>
    </citation>
    <scope>NUCLEOTIDE SEQUENCE</scope>
    <source>
        <strain evidence="1">BR232B</strain>
    </source>
</reference>
<proteinExistence type="predicted"/>
<evidence type="ECO:0000313" key="2">
    <source>
        <dbReference type="Proteomes" id="UP000789739"/>
    </source>
</evidence>
<sequence>VLKSLKEDHANHCIYSIALYGTESVKDLIVHESPTHPQSISPFSYEDSWKCGRFTENNVKELLSQFAKTVITKLDVAEIASDIFELTLSHRGLTGACCRFIERTYKVVIYVLRFGDHRANPEDADLRFLLAEGLVIEAAREPQQVLTGNGLVEIICATPILCSIILSEIRPPPINIAPEDMPDPDNVDPRWLLTHTIE</sequence>
<name>A0A9N9EHV6_9GLOM</name>
<dbReference type="EMBL" id="CAJVPI010005556">
    <property type="protein sequence ID" value="CAG8674612.1"/>
    <property type="molecule type" value="Genomic_DNA"/>
</dbReference>
<keyword evidence="2" id="KW-1185">Reference proteome</keyword>